<evidence type="ECO:0000256" key="3">
    <source>
        <dbReference type="ARBA" id="ARBA00022771"/>
    </source>
</evidence>
<dbReference type="Proteomes" id="UP000599523">
    <property type="component" value="Unassembled WGS sequence"/>
</dbReference>
<keyword evidence="2 5" id="KW-0479">Metal-binding</keyword>
<evidence type="ECO:0000313" key="10">
    <source>
        <dbReference type="EMBL" id="NMG02485.1"/>
    </source>
</evidence>
<sequence length="144" mass="16500">MSAVNTEAQTVLTREQLLASPEDEYMSAPQLEFFRALLLKEKQALLDNAHETTEHLQENEATPDWTDRATIEEEHALELRVRDRERKLMKKIDQALARIDSGDYGWCEETGEPIGVPRLLARPTATMCLEAQERHEALERVSRG</sequence>
<organism evidence="10 11">
    <name type="scientific">Azoarcus taiwanensis</name>
    <dbReference type="NCBI Taxonomy" id="666964"/>
    <lineage>
        <taxon>Bacteria</taxon>
        <taxon>Pseudomonadati</taxon>
        <taxon>Pseudomonadota</taxon>
        <taxon>Betaproteobacteria</taxon>
        <taxon>Rhodocyclales</taxon>
        <taxon>Zoogloeaceae</taxon>
        <taxon>Azoarcus</taxon>
    </lineage>
</organism>
<feature type="compositionally biased region" description="Basic and acidic residues" evidence="7">
    <location>
        <begin position="49"/>
        <end position="58"/>
    </location>
</feature>
<proteinExistence type="inferred from homology"/>
<dbReference type="PANTHER" id="PTHR33823:SF2">
    <property type="entry name" value="RNA POLYMERASE-BINDING TRANSCRIPTION FACTOR DKSA"/>
    <property type="match status" value="1"/>
</dbReference>
<evidence type="ECO:0000256" key="1">
    <source>
        <dbReference type="ARBA" id="ARBA00022490"/>
    </source>
</evidence>
<dbReference type="InterPro" id="IPR000962">
    <property type="entry name" value="Znf_DskA_TraR"/>
</dbReference>
<comment type="subunit">
    <text evidence="5">Interacts directly with the RNA polymerase.</text>
</comment>
<dbReference type="Pfam" id="PF21157">
    <property type="entry name" value="DksA_N"/>
    <property type="match status" value="1"/>
</dbReference>
<keyword evidence="3 5" id="KW-0863">Zinc-finger</keyword>
<dbReference type="GO" id="GO:0008270">
    <property type="term" value="F:zinc ion binding"/>
    <property type="evidence" value="ECO:0007669"/>
    <property type="project" value="UniProtKB-UniRule"/>
</dbReference>
<accession>A0A972J933</accession>
<gene>
    <name evidence="5 10" type="primary">dksA</name>
    <name evidence="10" type="ORF">GPA21_05815</name>
</gene>
<feature type="domain" description="DnaK suppressor protein DksA N-terminal" evidence="9">
    <location>
        <begin position="30"/>
        <end position="99"/>
    </location>
</feature>
<comment type="caution">
    <text evidence="5">Lacks conserved residue(s) required for the propagation of feature annotation.</text>
</comment>
<dbReference type="AlphaFoldDB" id="A0A972J933"/>
<dbReference type="RefSeq" id="WP_168987269.1">
    <property type="nucleotide sequence ID" value="NZ_CAWPHM010000166.1"/>
</dbReference>
<comment type="similarity">
    <text evidence="5">Belongs to the DksA family.</text>
</comment>
<dbReference type="Pfam" id="PF01258">
    <property type="entry name" value="zf-dskA_traR"/>
    <property type="match status" value="1"/>
</dbReference>
<dbReference type="SUPFAM" id="SSF57716">
    <property type="entry name" value="Glucocorticoid receptor-like (DNA-binding domain)"/>
    <property type="match status" value="1"/>
</dbReference>
<dbReference type="InterPro" id="IPR020458">
    <property type="entry name" value="Znf_DskA_TraR_CS"/>
</dbReference>
<feature type="region of interest" description="Disordered" evidence="7">
    <location>
        <begin position="49"/>
        <end position="69"/>
    </location>
</feature>
<dbReference type="GO" id="GO:0005737">
    <property type="term" value="C:cytoplasm"/>
    <property type="evidence" value="ECO:0007669"/>
    <property type="project" value="UniProtKB-SubCell"/>
</dbReference>
<feature type="domain" description="Zinc finger DksA/TraR C4-type" evidence="8">
    <location>
        <begin position="102"/>
        <end position="136"/>
    </location>
</feature>
<comment type="caution">
    <text evidence="10">The sequence shown here is derived from an EMBL/GenBank/DDBJ whole genome shotgun (WGS) entry which is preliminary data.</text>
</comment>
<dbReference type="NCBIfam" id="TIGR02420">
    <property type="entry name" value="dksA"/>
    <property type="match status" value="1"/>
</dbReference>
<dbReference type="GO" id="GO:0010468">
    <property type="term" value="P:regulation of gene expression"/>
    <property type="evidence" value="ECO:0007669"/>
    <property type="project" value="UniProtKB-UniRule"/>
</dbReference>
<keyword evidence="4 5" id="KW-0862">Zinc</keyword>
<name>A0A972J933_9RHOO</name>
<dbReference type="HAMAP" id="MF_00926">
    <property type="entry name" value="DksA"/>
    <property type="match status" value="1"/>
</dbReference>
<evidence type="ECO:0000259" key="9">
    <source>
        <dbReference type="Pfam" id="PF21157"/>
    </source>
</evidence>
<evidence type="ECO:0000256" key="6">
    <source>
        <dbReference type="PROSITE-ProRule" id="PRU00510"/>
    </source>
</evidence>
<dbReference type="EMBL" id="WTVM01000024">
    <property type="protein sequence ID" value="NMG02485.1"/>
    <property type="molecule type" value="Genomic_DNA"/>
</dbReference>
<evidence type="ECO:0000259" key="8">
    <source>
        <dbReference type="Pfam" id="PF01258"/>
    </source>
</evidence>
<dbReference type="InterPro" id="IPR037187">
    <property type="entry name" value="DnaK_N"/>
</dbReference>
<evidence type="ECO:0000256" key="7">
    <source>
        <dbReference type="SAM" id="MobiDB-lite"/>
    </source>
</evidence>
<protein>
    <recommendedName>
        <fullName evidence="5">RNA polymerase-binding transcription factor DksA</fullName>
    </recommendedName>
</protein>
<feature type="zinc finger region" description="dksA C4-type" evidence="6">
    <location>
        <begin position="107"/>
        <end position="131"/>
    </location>
</feature>
<evidence type="ECO:0000256" key="2">
    <source>
        <dbReference type="ARBA" id="ARBA00022723"/>
    </source>
</evidence>
<dbReference type="Gene3D" id="1.20.120.910">
    <property type="entry name" value="DksA, coiled-coil domain"/>
    <property type="match status" value="1"/>
</dbReference>
<dbReference type="PROSITE" id="PS51128">
    <property type="entry name" value="ZF_DKSA_2"/>
    <property type="match status" value="1"/>
</dbReference>
<comment type="function">
    <text evidence="5">Transcription factor that acts by binding directly to the RNA polymerase (RNAP). Required for negative regulation of rRNA expression and positive regulation of several amino acid biosynthesis promoters.</text>
</comment>
<dbReference type="InterPro" id="IPR048489">
    <property type="entry name" value="DksA_N"/>
</dbReference>
<evidence type="ECO:0000256" key="5">
    <source>
        <dbReference type="HAMAP-Rule" id="MF_00926"/>
    </source>
</evidence>
<dbReference type="InterPro" id="IPR012784">
    <property type="entry name" value="DksA_RNA_pol-bd"/>
</dbReference>
<keyword evidence="1 5" id="KW-0963">Cytoplasm</keyword>
<dbReference type="PROSITE" id="PS01102">
    <property type="entry name" value="ZF_DKSA_1"/>
    <property type="match status" value="1"/>
</dbReference>
<comment type="subcellular location">
    <subcellularLocation>
        <location evidence="5">Cytoplasm</location>
    </subcellularLocation>
</comment>
<evidence type="ECO:0000256" key="4">
    <source>
        <dbReference type="ARBA" id="ARBA00022833"/>
    </source>
</evidence>
<evidence type="ECO:0000313" key="11">
    <source>
        <dbReference type="Proteomes" id="UP000599523"/>
    </source>
</evidence>
<dbReference type="PANTHER" id="PTHR33823">
    <property type="entry name" value="RNA POLYMERASE-BINDING TRANSCRIPTION FACTOR DKSA-RELATED"/>
    <property type="match status" value="1"/>
</dbReference>
<keyword evidence="11" id="KW-1185">Reference proteome</keyword>
<dbReference type="SUPFAM" id="SSF109635">
    <property type="entry name" value="DnaK suppressor protein DksA, alpha-hairpin domain"/>
    <property type="match status" value="1"/>
</dbReference>
<reference evidence="10" key="1">
    <citation type="submission" date="2019-12" db="EMBL/GenBank/DDBJ databases">
        <title>Comparative genomics gives insights into the taxonomy of the Azoarcus-Aromatoleum group and reveals separate origins of nif in the plant-associated Azoarcus and non-plant-associated Aromatoleum sub-groups.</title>
        <authorList>
            <person name="Lafos M."/>
            <person name="Maluk M."/>
            <person name="Batista M."/>
            <person name="Junghare M."/>
            <person name="Carmona M."/>
            <person name="Faoro H."/>
            <person name="Cruz L.M."/>
            <person name="Battistoni F."/>
            <person name="De Souza E."/>
            <person name="Pedrosa F."/>
            <person name="Chen W.-M."/>
            <person name="Poole P.S."/>
            <person name="Dixon R.A."/>
            <person name="James E.K."/>
        </authorList>
    </citation>
    <scope>NUCLEOTIDE SEQUENCE</scope>
    <source>
        <strain evidence="10">NSC3</strain>
    </source>
</reference>